<comment type="caution">
    <text evidence="5">The sequence shown here is derived from an EMBL/GenBank/DDBJ whole genome shotgun (WGS) entry which is preliminary data.</text>
</comment>
<dbReference type="VEuPathDB" id="FungiDB:RhiirFUN_021988"/>
<proteinExistence type="predicted"/>
<evidence type="ECO:0000256" key="1">
    <source>
        <dbReference type="ARBA" id="ARBA00004340"/>
    </source>
</evidence>
<keyword evidence="3" id="KW-0964">Secreted</keyword>
<keyword evidence="6" id="KW-1185">Reference proteome</keyword>
<evidence type="ECO:0000313" key="5">
    <source>
        <dbReference type="EMBL" id="PKY60902.1"/>
    </source>
</evidence>
<gene>
    <name evidence="5" type="ORF">RhiirA4_520434</name>
</gene>
<dbReference type="EMBL" id="LLXI01004729">
    <property type="protein sequence ID" value="PKY60902.1"/>
    <property type="molecule type" value="Genomic_DNA"/>
</dbReference>
<comment type="subcellular location">
    <subcellularLocation>
        <location evidence="1">Host cell</location>
    </subcellularLocation>
    <subcellularLocation>
        <location evidence="2">Secreted</location>
    </subcellularLocation>
</comment>
<dbReference type="AlphaFoldDB" id="A0A2I1HPV4"/>
<dbReference type="VEuPathDB" id="FungiDB:FUN_010130"/>
<dbReference type="InterPro" id="IPR045379">
    <property type="entry name" value="Crinkler_N"/>
</dbReference>
<evidence type="ECO:0000256" key="2">
    <source>
        <dbReference type="ARBA" id="ARBA00004613"/>
    </source>
</evidence>
<evidence type="ECO:0000256" key="3">
    <source>
        <dbReference type="ARBA" id="ARBA00022525"/>
    </source>
</evidence>
<feature type="domain" description="Crinkler effector protein N-terminal" evidence="4">
    <location>
        <begin position="25"/>
        <end position="137"/>
    </location>
</feature>
<protein>
    <recommendedName>
        <fullName evidence="4">Crinkler effector protein N-terminal domain-containing protein</fullName>
    </recommendedName>
</protein>
<dbReference type="GO" id="GO:0043657">
    <property type="term" value="C:host cell"/>
    <property type="evidence" value="ECO:0007669"/>
    <property type="project" value="UniProtKB-SubCell"/>
</dbReference>
<accession>A0A2I1HPV4</accession>
<dbReference type="InterPro" id="IPR027417">
    <property type="entry name" value="P-loop_NTPase"/>
</dbReference>
<dbReference type="Pfam" id="PF20147">
    <property type="entry name" value="Crinkler"/>
    <property type="match status" value="1"/>
</dbReference>
<dbReference type="GO" id="GO:0005576">
    <property type="term" value="C:extracellular region"/>
    <property type="evidence" value="ECO:0007669"/>
    <property type="project" value="UniProtKB-SubCell"/>
</dbReference>
<organism evidence="5 6">
    <name type="scientific">Rhizophagus irregularis</name>
    <dbReference type="NCBI Taxonomy" id="588596"/>
    <lineage>
        <taxon>Eukaryota</taxon>
        <taxon>Fungi</taxon>
        <taxon>Fungi incertae sedis</taxon>
        <taxon>Mucoromycota</taxon>
        <taxon>Glomeromycotina</taxon>
        <taxon>Glomeromycetes</taxon>
        <taxon>Glomerales</taxon>
        <taxon>Glomeraceae</taxon>
        <taxon>Rhizophagus</taxon>
    </lineage>
</organism>
<name>A0A2I1HPV4_9GLOM</name>
<dbReference type="VEuPathDB" id="FungiDB:RhiirA1_470915"/>
<evidence type="ECO:0000259" key="4">
    <source>
        <dbReference type="Pfam" id="PF20147"/>
    </source>
</evidence>
<reference evidence="5 6" key="1">
    <citation type="submission" date="2015-10" db="EMBL/GenBank/DDBJ databases">
        <title>Genome analyses suggest a sexual origin of heterokaryosis in a supposedly ancient asexual fungus.</title>
        <authorList>
            <person name="Ropars J."/>
            <person name="Sedzielewska K."/>
            <person name="Noel J."/>
            <person name="Charron P."/>
            <person name="Farinelli L."/>
            <person name="Marton T."/>
            <person name="Kruger M."/>
            <person name="Pelin A."/>
            <person name="Brachmann A."/>
            <person name="Corradi N."/>
        </authorList>
    </citation>
    <scope>NUCLEOTIDE SEQUENCE [LARGE SCALE GENOMIC DNA]</scope>
    <source>
        <strain evidence="5 6">A4</strain>
    </source>
</reference>
<sequence>MSSPFRVQTKFEENSLPARYFTGIMIFCFVVGTDLENVFKIEGFAEMSISKLRDVIYEKKKKFFENQRYDSCNLNLWVVDIPYDTENVQLRTLQNRSRDMEKEKIIIQELGGKKLSPVDDIGDIFTYNSKHIRIIVQIPTPPPATTVTPKYIPSDEVKIEIKNKVMKTFPHIEISSELIDALALIWDVRVAYNDFPGQQNDPYVELKKEPSFFKVNFPRGITKETSKTVDLCLPSYSKSGMNYHNPFYDDPQFTKIVSLVQTKIDENPGDIIVLSGVSGGGKTSTSFGIAMKNWSIYIDFSPRLGNYPGSQLQSELKEIRGANPQFERIDQQNRAFQLLDIAVISRGLLLIKMLTEGKISTPSEWLFVQLRNMTDSKIREKLGNEIYDKTSLYFSNIIQEINDLLSISNLVLIFDEAQVLCGFTSINYLLLKFY</sequence>
<dbReference type="Proteomes" id="UP000234323">
    <property type="component" value="Unassembled WGS sequence"/>
</dbReference>
<evidence type="ECO:0000313" key="6">
    <source>
        <dbReference type="Proteomes" id="UP000234323"/>
    </source>
</evidence>
<dbReference type="SUPFAM" id="SSF52540">
    <property type="entry name" value="P-loop containing nucleoside triphosphate hydrolases"/>
    <property type="match status" value="1"/>
</dbReference>